<evidence type="ECO:0000313" key="1">
    <source>
        <dbReference type="EMBL" id="DAG02993.1"/>
    </source>
</evidence>
<protein>
    <recommendedName>
        <fullName evidence="2">Phage protein, HK97 gp10 family</fullName>
    </recommendedName>
</protein>
<proteinExistence type="predicted"/>
<evidence type="ECO:0008006" key="2">
    <source>
        <dbReference type="Google" id="ProtNLM"/>
    </source>
</evidence>
<dbReference type="EMBL" id="BK016220">
    <property type="protein sequence ID" value="DAG02993.1"/>
    <property type="molecule type" value="Genomic_DNA"/>
</dbReference>
<dbReference type="InterPro" id="IPR010064">
    <property type="entry name" value="HK97-gp10_tail"/>
</dbReference>
<dbReference type="Pfam" id="PF04883">
    <property type="entry name" value="HK97-gp10_like"/>
    <property type="match status" value="1"/>
</dbReference>
<reference evidence="1" key="1">
    <citation type="journal article" date="2021" name="Proc. Natl. Acad. Sci. U.S.A.">
        <title>A Catalog of Tens of Thousands of Viruses from Human Metagenomes Reveals Hidden Associations with Chronic Diseases.</title>
        <authorList>
            <person name="Tisza M.J."/>
            <person name="Buck C.B."/>
        </authorList>
    </citation>
    <scope>NUCLEOTIDE SEQUENCE</scope>
    <source>
        <strain evidence="1">CtDzM5</strain>
    </source>
</reference>
<sequence length="146" mass="16342">MGKFDFEIDPAFLRSLGKLSDVDKYAPQMVNAAVPILEKRVKAELAKHRRTGTMIDSVKKTRAKRTKDGAYIATVRPTGVATQYINSKGELKERKTPVRNMEILAHMEYGTKKQAPTPILTKALNDSKSECERAMAEAFKKETGLK</sequence>
<name>A0A8S5V8B4_9CAUD</name>
<accession>A0A8S5V8B4</accession>
<organism evidence="1">
    <name type="scientific">Myoviridae sp. ctDzM5</name>
    <dbReference type="NCBI Taxonomy" id="2825058"/>
    <lineage>
        <taxon>Viruses</taxon>
        <taxon>Duplodnaviria</taxon>
        <taxon>Heunggongvirae</taxon>
        <taxon>Uroviricota</taxon>
        <taxon>Caudoviricetes</taxon>
    </lineage>
</organism>